<evidence type="ECO:0000256" key="2">
    <source>
        <dbReference type="ARBA" id="ARBA00022801"/>
    </source>
</evidence>
<gene>
    <name evidence="4" type="ORF">RsY01_1625</name>
</gene>
<dbReference type="Pfam" id="PF00702">
    <property type="entry name" value="Hydrolase"/>
    <property type="match status" value="1"/>
</dbReference>
<comment type="cofactor">
    <cofactor evidence="1">
        <name>Mg(2+)</name>
        <dbReference type="ChEBI" id="CHEBI:18420"/>
    </cofactor>
</comment>
<keyword evidence="5" id="KW-1185">Reference proteome</keyword>
<dbReference type="GO" id="GO:0008962">
    <property type="term" value="F:phosphatidylglycerophosphatase activity"/>
    <property type="evidence" value="ECO:0007669"/>
    <property type="project" value="InterPro"/>
</dbReference>
<dbReference type="NCBIfam" id="TIGR01662">
    <property type="entry name" value="HAD-SF-IIIA"/>
    <property type="match status" value="1"/>
</dbReference>
<dbReference type="AlphaFoldDB" id="A0A224XEK2"/>
<dbReference type="NCBIfam" id="TIGR01509">
    <property type="entry name" value="HAD-SF-IA-v3"/>
    <property type="match status" value="1"/>
</dbReference>
<comment type="caution">
    <text evidence="4">The sequence shown here is derived from an EMBL/GenBank/DDBJ whole genome shotgun (WGS) entry which is preliminary data.</text>
</comment>
<organism evidence="4 5">
    <name type="scientific">Pseudolactococcus reticulitermitis</name>
    <dbReference type="NCBI Taxonomy" id="2025039"/>
    <lineage>
        <taxon>Bacteria</taxon>
        <taxon>Bacillati</taxon>
        <taxon>Bacillota</taxon>
        <taxon>Bacilli</taxon>
        <taxon>Lactobacillales</taxon>
        <taxon>Streptococcaceae</taxon>
        <taxon>Pseudolactococcus</taxon>
    </lineage>
</organism>
<dbReference type="EMBL" id="BEDT01000004">
    <property type="protein sequence ID" value="GAX48011.1"/>
    <property type="molecule type" value="Genomic_DNA"/>
</dbReference>
<dbReference type="InterPro" id="IPR036412">
    <property type="entry name" value="HAD-like_sf"/>
</dbReference>
<keyword evidence="3" id="KW-0460">Magnesium</keyword>
<protein>
    <submittedName>
        <fullName evidence="4">Uncharacterized protein</fullName>
    </submittedName>
</protein>
<dbReference type="GO" id="GO:0044281">
    <property type="term" value="P:small molecule metabolic process"/>
    <property type="evidence" value="ECO:0007669"/>
    <property type="project" value="UniProtKB-ARBA"/>
</dbReference>
<evidence type="ECO:0000313" key="5">
    <source>
        <dbReference type="Proteomes" id="UP000218689"/>
    </source>
</evidence>
<dbReference type="SUPFAM" id="SSF56784">
    <property type="entry name" value="HAD-like"/>
    <property type="match status" value="1"/>
</dbReference>
<dbReference type="NCBIfam" id="TIGR01668">
    <property type="entry name" value="YqeG_hyp_ppase"/>
    <property type="match status" value="1"/>
</dbReference>
<evidence type="ECO:0000256" key="3">
    <source>
        <dbReference type="ARBA" id="ARBA00022842"/>
    </source>
</evidence>
<dbReference type="NCBIfam" id="TIGR01549">
    <property type="entry name" value="HAD-SF-IA-v1"/>
    <property type="match status" value="1"/>
</dbReference>
<dbReference type="InterPro" id="IPR010021">
    <property type="entry name" value="PGPP1/Gep4"/>
</dbReference>
<dbReference type="CDD" id="cd16416">
    <property type="entry name" value="HAD_BsYqeG-like"/>
    <property type="match status" value="1"/>
</dbReference>
<name>A0A224XEK2_9LACT</name>
<accession>A0A224XEK2</accession>
<dbReference type="InterPro" id="IPR051400">
    <property type="entry name" value="HAD-like_hydrolase"/>
</dbReference>
<evidence type="ECO:0000256" key="1">
    <source>
        <dbReference type="ARBA" id="ARBA00001946"/>
    </source>
</evidence>
<dbReference type="InterPro" id="IPR006549">
    <property type="entry name" value="HAD-SF_hydro_IIIA"/>
</dbReference>
<evidence type="ECO:0000313" key="4">
    <source>
        <dbReference type="EMBL" id="GAX48011.1"/>
    </source>
</evidence>
<dbReference type="InterPro" id="IPR006439">
    <property type="entry name" value="HAD-SF_hydro_IA"/>
</dbReference>
<dbReference type="PANTHER" id="PTHR46470">
    <property type="entry name" value="N-ACYLNEURAMINATE-9-PHOSPHATASE"/>
    <property type="match status" value="1"/>
</dbReference>
<keyword evidence="2" id="KW-0378">Hydrolase</keyword>
<sequence>MARQTWRAFVLLCYNGNMSIENYKPDFLLTAAYQLDAASLRRHGIRAVLVDLDNTLTAWNNPDGTPEMRAWLAEMKATNIKVIVVSNNNHDRVKRAVERFDVPFVSRAMKPFDMGIKKALAVLGEKPEDVVMVGDQLMTDIRAAKRAGVRSVLVQPLVESDAWNTKFNRARERRVWRKLIEKYGEPEWQNAI</sequence>
<reference evidence="5" key="1">
    <citation type="submission" date="2017-08" db="EMBL/GenBank/DDBJ databases">
        <title>Draft genome sequence of Lactococcus sp. strain Rs-Y01, isolated from the gut of the lower termite Reticulitermes speratus.</title>
        <authorList>
            <person name="Ohkuma M."/>
            <person name="Yuki M."/>
        </authorList>
    </citation>
    <scope>NUCLEOTIDE SEQUENCE [LARGE SCALE GENOMIC DNA]</scope>
    <source>
        <strain evidence="5">Rs-Y01</strain>
    </source>
</reference>
<dbReference type="Proteomes" id="UP000218689">
    <property type="component" value="Unassembled WGS sequence"/>
</dbReference>
<dbReference type="InterPro" id="IPR023214">
    <property type="entry name" value="HAD_sf"/>
</dbReference>
<dbReference type="Gene3D" id="3.40.50.1000">
    <property type="entry name" value="HAD superfamily/HAD-like"/>
    <property type="match status" value="1"/>
</dbReference>
<proteinExistence type="predicted"/>